<evidence type="ECO:0000313" key="4">
    <source>
        <dbReference type="Proteomes" id="UP001565368"/>
    </source>
</evidence>
<dbReference type="InterPro" id="IPR000772">
    <property type="entry name" value="Ricin_B_lectin"/>
</dbReference>
<dbReference type="CDD" id="cd00161">
    <property type="entry name" value="beta-trefoil_Ricin-like"/>
    <property type="match status" value="4"/>
</dbReference>
<dbReference type="GeneID" id="95984310"/>
<evidence type="ECO:0000259" key="2">
    <source>
        <dbReference type="SMART" id="SM00458"/>
    </source>
</evidence>
<dbReference type="PROSITE" id="PS50231">
    <property type="entry name" value="RICIN_B_LECTIN"/>
    <property type="match status" value="4"/>
</dbReference>
<accession>A0ABR3QBZ3</accession>
<keyword evidence="1" id="KW-0732">Signal</keyword>
<dbReference type="SUPFAM" id="SSF50370">
    <property type="entry name" value="Ricin B-like lectins"/>
    <property type="match status" value="4"/>
</dbReference>
<dbReference type="SMART" id="SM00458">
    <property type="entry name" value="RICIN"/>
    <property type="match status" value="4"/>
</dbReference>
<dbReference type="RefSeq" id="XP_069212200.1">
    <property type="nucleotide sequence ID" value="XM_069351814.1"/>
</dbReference>
<organism evidence="3 4">
    <name type="scientific">Vanrija albida</name>
    <dbReference type="NCBI Taxonomy" id="181172"/>
    <lineage>
        <taxon>Eukaryota</taxon>
        <taxon>Fungi</taxon>
        <taxon>Dikarya</taxon>
        <taxon>Basidiomycota</taxon>
        <taxon>Agaricomycotina</taxon>
        <taxon>Tremellomycetes</taxon>
        <taxon>Trichosporonales</taxon>
        <taxon>Trichosporonaceae</taxon>
        <taxon>Vanrija</taxon>
    </lineage>
</organism>
<protein>
    <recommendedName>
        <fullName evidence="2">Ricin B lectin domain-containing protein</fullName>
    </recommendedName>
</protein>
<evidence type="ECO:0000256" key="1">
    <source>
        <dbReference type="SAM" id="SignalP"/>
    </source>
</evidence>
<feature type="signal peptide" evidence="1">
    <location>
        <begin position="1"/>
        <end position="17"/>
    </location>
</feature>
<comment type="caution">
    <text evidence="3">The sequence shown here is derived from an EMBL/GenBank/DDBJ whole genome shotgun (WGS) entry which is preliminary data.</text>
</comment>
<feature type="domain" description="Ricin B lectin" evidence="2">
    <location>
        <begin position="432"/>
        <end position="557"/>
    </location>
</feature>
<dbReference type="Pfam" id="PF00652">
    <property type="entry name" value="Ricin_B_lectin"/>
    <property type="match status" value="4"/>
</dbReference>
<sequence length="749" mass="84673">MFVSILTSILVATAALASPIVQPDARAEVDPRAQLGGTLRPALRDTNGDWRLLIVGRNNAFSPENGLPASLARSARRLYGGWVLPNGWKGQIQVGDSKQGTRYCLDAGSWPQNGVEIKIWECLNVPQQQWHVHDGVIELVGHGLCLDVRDGNLDGKVQTWQCYKGNRNQQWELVNFNYSNEQWEPVNSARDEDNGLAAREATIEDNHAHARDDTPMLETRDAVDELDTRAELYGRAANTAYLQPKLRNWKNGSLLFTVARDLTHALQNGDKAYISETGRRSHPHWIVRDGWKGQIQVHDTATPWKRYCLDAGSWPQNGIELKVWECLDVPQQQWHVHDGVIELVGYGLCLDVRDGKLNWESVIQTWQCYPGNTNQQWVVVPTPWVRDAIDEGHDARDEVPTLEARDVEARDEPPEDYIRIKPALKDANGHGRWFVIQQSYRLPLQNGNRTILHFSGRSLYNYWEFPDGWKGQIQVKDSNPGKRYCLDAGSWPQNGVLLKVWECLDVPQQQWHVHDGVIELVGYNLCLDVRDGNLREGGVVQTWQCFHGNKNQQFEVYKNGERLQPVAKRDAIAGGNERNARDVPMLEAREAVNELDNRDVAVLGPRAEPPRVGLRSALRDANGGSRIMVVPRQGLPLENGDQIYLDTTGRRLYSGFSVRDGWRGQIAVTSAPSKRFCLDAGLNPHDGVHLKVWECLDVPQQQWYVHDGVIELVGYGLCLDVRDGSFNPGIVQTWHCYGGNRNQQWEIAS</sequence>
<name>A0ABR3QBZ3_9TREE</name>
<dbReference type="Proteomes" id="UP001565368">
    <property type="component" value="Unassembled WGS sequence"/>
</dbReference>
<keyword evidence="4" id="KW-1185">Reference proteome</keyword>
<proteinExistence type="predicted"/>
<feature type="chain" id="PRO_5045163049" description="Ricin B lectin domain-containing protein" evidence="1">
    <location>
        <begin position="18"/>
        <end position="749"/>
    </location>
</feature>
<dbReference type="EMBL" id="JBBXJM010000002">
    <property type="protein sequence ID" value="KAL1412256.1"/>
    <property type="molecule type" value="Genomic_DNA"/>
</dbReference>
<dbReference type="InterPro" id="IPR035992">
    <property type="entry name" value="Ricin_B-like_lectins"/>
</dbReference>
<evidence type="ECO:0000313" key="3">
    <source>
        <dbReference type="EMBL" id="KAL1412256.1"/>
    </source>
</evidence>
<reference evidence="3 4" key="1">
    <citation type="submission" date="2023-08" db="EMBL/GenBank/DDBJ databases">
        <title>Annotated Genome Sequence of Vanrija albida AlHP1.</title>
        <authorList>
            <person name="Herzog R."/>
        </authorList>
    </citation>
    <scope>NUCLEOTIDE SEQUENCE [LARGE SCALE GENOMIC DNA]</scope>
    <source>
        <strain evidence="3 4">AlHP1</strain>
    </source>
</reference>
<dbReference type="Gene3D" id="2.80.10.50">
    <property type="match status" value="4"/>
</dbReference>
<feature type="domain" description="Ricin B lectin" evidence="2">
    <location>
        <begin position="252"/>
        <end position="380"/>
    </location>
</feature>
<feature type="domain" description="Ricin B lectin" evidence="2">
    <location>
        <begin position="631"/>
        <end position="748"/>
    </location>
</feature>
<gene>
    <name evidence="3" type="ORF">Q8F55_003267</name>
</gene>
<feature type="domain" description="Ricin B lectin" evidence="2">
    <location>
        <begin position="49"/>
        <end position="174"/>
    </location>
</feature>